<dbReference type="SUPFAM" id="SSF50998">
    <property type="entry name" value="Quinoprotein alcohol dehydrogenase-like"/>
    <property type="match status" value="1"/>
</dbReference>
<dbReference type="GeneID" id="106457092"/>
<dbReference type="Gene3D" id="2.130.10.10">
    <property type="entry name" value="YVTN repeat-like/Quinoprotein amine dehydrogenase"/>
    <property type="match status" value="1"/>
</dbReference>
<sequence>MVDKKGDNSSTAHAPYTTIDCHNYNNLTAESVERIRRFMVRLEPGTVKSVDRIIGINLGILKSADVSLKRTLKEVEHLEEDISVLGQINDLVSTLSCQHETLDEALEDLLNTVNKQLAEKQSGDSHLLSIELAVTVQEGVDTICIIFPTPEKKLSWEAAFNEAKQKLALSIDRRPPPEFLYPVPIRKTRAGLQFTCAAPTLGLNHFGLKDVWVCNSDGYVGQVCILSLQPEPTVTSCNGVCNARILCIASIPAANPMYVTNRRKSVFVEHNAIVSIDNDDAEKENEQHANNGNFQLDSDSSDEDEEVGESQEEDPVTKQISSTGNPVVKEEVKEEIDNQQPTVWLGTEDGCIHIYNCKDNIRIKKNKIKIQHTAATQCIIYFDNRVFLSLANGELYVYRRSAKGGWNISEPQRVQIGSVSASVSRMLAVAGKLWCGCQNNIKILNTNSLEEEHCLQVSSDTSRAVLCLVTSGLGVWVAIEHSAVLRLFHATSYENLLDVNVAPAVTKMLAGCDDIIRQHKAACLRVTALLACKDLLWVGTSAGVILSLPLPHLTSSTSRLDNVPNVSGIPHGHTGHVRFLTCVEMTPGASMDASGCAKYIHRSIRSKEGAASRRMSSTTSTGCRLLVISGGDGYEDFCHSGLSETAGRDDSTNHLLLWQV</sequence>
<feature type="region of interest" description="Disordered" evidence="3">
    <location>
        <begin position="279"/>
        <end position="335"/>
    </location>
</feature>
<dbReference type="Pfam" id="PF19056">
    <property type="entry name" value="WD40_2"/>
    <property type="match status" value="1"/>
</dbReference>
<dbReference type="InterPro" id="IPR015943">
    <property type="entry name" value="WD40/YVTN_repeat-like_dom_sf"/>
</dbReference>
<gene>
    <name evidence="5" type="primary">LOC106457092</name>
</gene>
<evidence type="ECO:0000256" key="2">
    <source>
        <dbReference type="SAM" id="Coils"/>
    </source>
</evidence>
<dbReference type="InterPro" id="IPR039919">
    <property type="entry name" value="ARHGEF10/ARHGEF17"/>
</dbReference>
<dbReference type="PANTHER" id="PTHR12877:SF15">
    <property type="entry name" value="RHO GUANINE NUCLEOTIDE EXCHANGE FACTOR 17"/>
    <property type="match status" value="1"/>
</dbReference>
<organism evidence="4 5">
    <name type="scientific">Limulus polyphemus</name>
    <name type="common">Atlantic horseshoe crab</name>
    <dbReference type="NCBI Taxonomy" id="6850"/>
    <lineage>
        <taxon>Eukaryota</taxon>
        <taxon>Metazoa</taxon>
        <taxon>Ecdysozoa</taxon>
        <taxon>Arthropoda</taxon>
        <taxon>Chelicerata</taxon>
        <taxon>Merostomata</taxon>
        <taxon>Xiphosura</taxon>
        <taxon>Limulidae</taxon>
        <taxon>Limulus</taxon>
    </lineage>
</organism>
<reference evidence="5" key="1">
    <citation type="submission" date="2025-08" db="UniProtKB">
        <authorList>
            <consortium name="RefSeq"/>
        </authorList>
    </citation>
    <scope>IDENTIFICATION</scope>
    <source>
        <tissue evidence="5">Muscle</tissue>
    </source>
</reference>
<accession>A0ABM1S4R1</accession>
<evidence type="ECO:0000313" key="5">
    <source>
        <dbReference type="RefSeq" id="XP_022238616.1"/>
    </source>
</evidence>
<proteinExistence type="predicted"/>
<dbReference type="InterPro" id="IPR011047">
    <property type="entry name" value="Quinoprotein_ADH-like_sf"/>
</dbReference>
<feature type="compositionally biased region" description="Acidic residues" evidence="3">
    <location>
        <begin position="299"/>
        <end position="314"/>
    </location>
</feature>
<name>A0ABM1S4R1_LIMPO</name>
<evidence type="ECO:0000256" key="1">
    <source>
        <dbReference type="ARBA" id="ARBA00022658"/>
    </source>
</evidence>
<evidence type="ECO:0000313" key="4">
    <source>
        <dbReference type="Proteomes" id="UP000694941"/>
    </source>
</evidence>
<dbReference type="RefSeq" id="XP_022238616.1">
    <property type="nucleotide sequence ID" value="XM_022382908.1"/>
</dbReference>
<dbReference type="Proteomes" id="UP000694941">
    <property type="component" value="Unplaced"/>
</dbReference>
<feature type="coiled-coil region" evidence="2">
    <location>
        <begin position="61"/>
        <end position="119"/>
    </location>
</feature>
<keyword evidence="2" id="KW-0175">Coiled coil</keyword>
<dbReference type="PANTHER" id="PTHR12877">
    <property type="entry name" value="RHO GUANINE NUCLEOTIDE EXCHANGE FACTOR"/>
    <property type="match status" value="1"/>
</dbReference>
<keyword evidence="1" id="KW-0344">Guanine-nucleotide releasing factor</keyword>
<keyword evidence="4" id="KW-1185">Reference proteome</keyword>
<protein>
    <submittedName>
        <fullName evidence="5">Rho guanine nucleotide exchange factor 17-like</fullName>
    </submittedName>
</protein>
<evidence type="ECO:0000256" key="3">
    <source>
        <dbReference type="SAM" id="MobiDB-lite"/>
    </source>
</evidence>